<reference evidence="4 5" key="1">
    <citation type="journal article" date="2017" name="Arch. Microbiol.">
        <title>Mariprofundus micogutta sp. nov., a novel iron-oxidizing zetaproteobacterium isolated from a deep-sea hydrothermal field at the Bayonnaise knoll of the Izu-Ogasawara arc, and a description of Mariprofundales ord. nov. and Zetaproteobacteria classis nov.</title>
        <authorList>
            <person name="Makita H."/>
            <person name="Tanaka E."/>
            <person name="Mitsunobu S."/>
            <person name="Miyazaki M."/>
            <person name="Nunoura T."/>
            <person name="Uematsu K."/>
            <person name="Takaki Y."/>
            <person name="Nishi S."/>
            <person name="Shimamura S."/>
            <person name="Takai K."/>
        </authorList>
    </citation>
    <scope>NUCLEOTIDE SEQUENCE [LARGE SCALE GENOMIC DNA]</scope>
    <source>
        <strain evidence="4 5">ET2</strain>
    </source>
</reference>
<dbReference type="Gene3D" id="1.10.10.10">
    <property type="entry name" value="Winged helix-like DNA-binding domain superfamily/Winged helix DNA-binding domain"/>
    <property type="match status" value="1"/>
</dbReference>
<dbReference type="PIRSF" id="PIRSF012524">
    <property type="entry name" value="YitL_S1"/>
    <property type="match status" value="1"/>
</dbReference>
<name>A0A1L8CQJ6_9PROT</name>
<dbReference type="Pfam" id="PF17783">
    <property type="entry name" value="WHD_CvfB"/>
    <property type="match status" value="1"/>
</dbReference>
<keyword evidence="5" id="KW-1185">Reference proteome</keyword>
<accession>A0A1L8CQJ6</accession>
<comment type="caution">
    <text evidence="4">The sequence shown here is derived from an EMBL/GenBank/DDBJ whole genome shotgun (WGS) entry which is preliminary data.</text>
</comment>
<dbReference type="Gene3D" id="2.40.50.140">
    <property type="entry name" value="Nucleic acid-binding proteins"/>
    <property type="match status" value="3"/>
</dbReference>
<dbReference type="Proteomes" id="UP000231632">
    <property type="component" value="Unassembled WGS sequence"/>
</dbReference>
<dbReference type="Pfam" id="PF13509">
    <property type="entry name" value="S1_2"/>
    <property type="match status" value="1"/>
</dbReference>
<gene>
    <name evidence="4" type="ORF">MMIC_P2186</name>
</gene>
<evidence type="ECO:0000259" key="3">
    <source>
        <dbReference type="Pfam" id="PF17783"/>
    </source>
</evidence>
<dbReference type="InterPro" id="IPR014464">
    <property type="entry name" value="CvfB_fam"/>
</dbReference>
<dbReference type="STRING" id="1921010.MMIC_P2186"/>
<evidence type="ECO:0000259" key="2">
    <source>
        <dbReference type="Pfam" id="PF13509"/>
    </source>
</evidence>
<protein>
    <recommendedName>
        <fullName evidence="6">S1 motif domain-containing protein</fullName>
    </recommendedName>
</protein>
<dbReference type="AlphaFoldDB" id="A0A1L8CQJ6"/>
<evidence type="ECO:0000313" key="5">
    <source>
        <dbReference type="Proteomes" id="UP000231632"/>
    </source>
</evidence>
<comment type="similarity">
    <text evidence="1">Belongs to the CvfB family.</text>
</comment>
<dbReference type="OrthoDB" id="5290193at2"/>
<feature type="domain" description="Conserved virulence factor B first S1" evidence="2">
    <location>
        <begin position="4"/>
        <end position="63"/>
    </location>
</feature>
<dbReference type="InterPro" id="IPR036388">
    <property type="entry name" value="WH-like_DNA-bd_sf"/>
</dbReference>
<evidence type="ECO:0008006" key="6">
    <source>
        <dbReference type="Google" id="ProtNLM"/>
    </source>
</evidence>
<dbReference type="InterPro" id="IPR012340">
    <property type="entry name" value="NA-bd_OB-fold"/>
</dbReference>
<dbReference type="RefSeq" id="WP_072660510.1">
    <property type="nucleotide sequence ID" value="NZ_BDFD01000023.1"/>
</dbReference>
<dbReference type="PANTHER" id="PTHR37296">
    <property type="entry name" value="CONSERVED VIRULENCE FACTOR B"/>
    <property type="match status" value="1"/>
</dbReference>
<feature type="domain" description="Conserved virulence factor B-like winged helix" evidence="3">
    <location>
        <begin position="220"/>
        <end position="276"/>
    </location>
</feature>
<proteinExistence type="inferred from homology"/>
<dbReference type="EMBL" id="BDFD01000023">
    <property type="protein sequence ID" value="GAV21206.1"/>
    <property type="molecule type" value="Genomic_DNA"/>
</dbReference>
<evidence type="ECO:0000256" key="1">
    <source>
        <dbReference type="PIRNR" id="PIRNR012524"/>
    </source>
</evidence>
<dbReference type="PANTHER" id="PTHR37296:SF1">
    <property type="entry name" value="CONSERVED VIRULENCE FACTOR B"/>
    <property type="match status" value="1"/>
</dbReference>
<evidence type="ECO:0000313" key="4">
    <source>
        <dbReference type="EMBL" id="GAV21206.1"/>
    </source>
</evidence>
<organism evidence="4 5">
    <name type="scientific">Mariprofundus micogutta</name>
    <dbReference type="NCBI Taxonomy" id="1921010"/>
    <lineage>
        <taxon>Bacteria</taxon>
        <taxon>Pseudomonadati</taxon>
        <taxon>Pseudomonadota</taxon>
        <taxon>Candidatius Mariprofundia</taxon>
        <taxon>Mariprofundales</taxon>
        <taxon>Mariprofundaceae</taxon>
        <taxon>Mariprofundus</taxon>
    </lineage>
</organism>
<dbReference type="InterPro" id="IPR040764">
    <property type="entry name" value="CvfB_WH"/>
</dbReference>
<sequence>MAEIGRLNTLRVVKQLDFGVYLDGGDLGEILMPIRYVPVPCAIGDELEVFIYCDSEDRLIATTEKPYAMVGEFALLKAVAVNQTGAFLQWGIMKDLLVPYSEQKPRMEEGKLYVVRLFVDENSNRIVGSAMLDDFLYRESDDEFDVGESVNLFIANRSELGYQVIIDNTHWGLLHHSEVAHNLKRGETVAGFIKHIREDKRIDVCLHLKPSEKTDEVSQLIITKLRKNDGFLSVTDKSHPEEIMAMFGISKKMYKKAVGALYKNKTIAIESDGIRLLKAWATKER</sequence>
<dbReference type="InterPro" id="IPR039566">
    <property type="entry name" value="CvfB_S1_st"/>
</dbReference>